<sequence>MSSSGLSQLNNGLARIVSERSYPKVRPQYVARRTRGRVFRIGVLHGKELTEEALLRNRRGYTNAQLNTVAHSPSLYHWLFHRCGIPFAEAQQLVRRGGVKVDDVVVTNLRDLESQLEWDTFQELDIQVRSFLPTVAQQAMGSAGAAAAADGVWVPALKRALHRSYHFVFLYPGVSISSAEDNPKSFVHRMTPHLGAQPALSALGLNMLRPIGFMDSMKGFGIASNDVSMVRYWNNESMGNFGGYDVRFVRGTPPEVVRAALQEVQRALNESVRPHLPDTTIKIPCSCSLEKVPPTSMDVVRPLFTRTTFTEERILVSTPLFPYRIARKLRKAGGFITLTRSGPFSLSSSLSKQHIRPLSTEELALLFTFERRLKTNRMIMTLQEFNTVKDEEH</sequence>
<keyword evidence="3" id="KW-1185">Reference proteome</keyword>
<accession>S9US82</accession>
<organism evidence="2 3">
    <name type="scientific">Strigomonas culicis</name>
    <dbReference type="NCBI Taxonomy" id="28005"/>
    <lineage>
        <taxon>Eukaryota</taxon>
        <taxon>Discoba</taxon>
        <taxon>Euglenozoa</taxon>
        <taxon>Kinetoplastea</taxon>
        <taxon>Metakinetoplastina</taxon>
        <taxon>Trypanosomatida</taxon>
        <taxon>Trypanosomatidae</taxon>
        <taxon>Strigomonadinae</taxon>
        <taxon>Strigomonas</taxon>
    </lineage>
</organism>
<name>S9US82_9TRYP</name>
<gene>
    <name evidence="2" type="ORF">STCU_03362</name>
    <name evidence="1" type="ORF">STCU_06643</name>
</gene>
<evidence type="ECO:0000313" key="1">
    <source>
        <dbReference type="EMBL" id="EPY25600.1"/>
    </source>
</evidence>
<evidence type="ECO:0000313" key="2">
    <source>
        <dbReference type="EMBL" id="EPY31624.1"/>
    </source>
</evidence>
<dbReference type="Proteomes" id="UP000015354">
    <property type="component" value="Unassembled WGS sequence"/>
</dbReference>
<reference evidence="2 3" key="1">
    <citation type="journal article" date="2013" name="PLoS ONE">
        <title>Predicting the Proteins of Angomonas deanei, Strigomonas culicis and Their Respective Endosymbionts Reveals New Aspects of the Trypanosomatidae Family.</title>
        <authorList>
            <person name="Motta M.C."/>
            <person name="Martins A.C."/>
            <person name="de Souza S.S."/>
            <person name="Catta-Preta C.M."/>
            <person name="Silva R."/>
            <person name="Klein C.C."/>
            <person name="de Almeida L.G."/>
            <person name="de Lima Cunha O."/>
            <person name="Ciapina L.P."/>
            <person name="Brocchi M."/>
            <person name="Colabardini A.C."/>
            <person name="de Araujo Lima B."/>
            <person name="Machado C.R."/>
            <person name="de Almeida Soares C.M."/>
            <person name="Probst C.M."/>
            <person name="de Menezes C.B."/>
            <person name="Thompson C.E."/>
            <person name="Bartholomeu D.C."/>
            <person name="Gradia D.F."/>
            <person name="Pavoni D.P."/>
            <person name="Grisard E.C."/>
            <person name="Fantinatti-Garboggini F."/>
            <person name="Marchini F.K."/>
            <person name="Rodrigues-Luiz G.F."/>
            <person name="Wagner G."/>
            <person name="Goldman G.H."/>
            <person name="Fietto J.L."/>
            <person name="Elias M.C."/>
            <person name="Goldman M.H."/>
            <person name="Sagot M.F."/>
            <person name="Pereira M."/>
            <person name="Stoco P.H."/>
            <person name="de Mendonca-Neto R.P."/>
            <person name="Teixeira S.M."/>
            <person name="Maciel T.E."/>
            <person name="de Oliveira Mendes T.A."/>
            <person name="Urmenyi T.P."/>
            <person name="de Souza W."/>
            <person name="Schenkman S."/>
            <person name="de Vasconcelos A.T."/>
        </authorList>
    </citation>
    <scope>NUCLEOTIDE SEQUENCE [LARGE SCALE GENOMIC DNA]</scope>
</reference>
<dbReference type="EMBL" id="ATMH01006643">
    <property type="protein sequence ID" value="EPY25600.1"/>
    <property type="molecule type" value="Genomic_DNA"/>
</dbReference>
<dbReference type="EMBL" id="ATMH01003362">
    <property type="protein sequence ID" value="EPY31624.1"/>
    <property type="molecule type" value="Genomic_DNA"/>
</dbReference>
<proteinExistence type="predicted"/>
<dbReference type="OrthoDB" id="269744at2759"/>
<evidence type="ECO:0000313" key="3">
    <source>
        <dbReference type="Proteomes" id="UP000015354"/>
    </source>
</evidence>
<protein>
    <submittedName>
        <fullName evidence="2">Uncharacterized protein</fullName>
    </submittedName>
</protein>
<dbReference type="AlphaFoldDB" id="S9US82"/>
<comment type="caution">
    <text evidence="2">The sequence shown here is derived from an EMBL/GenBank/DDBJ whole genome shotgun (WGS) entry which is preliminary data.</text>
</comment>
<reference evidence="2" key="2">
    <citation type="submission" date="2013-03" db="EMBL/GenBank/DDBJ databases">
        <authorList>
            <person name="Motta M.C.M."/>
            <person name="Martins A.C.A."/>
            <person name="Preta C.M.C.C."/>
            <person name="Silva R."/>
            <person name="de Souza S.S."/>
            <person name="Klein C.C."/>
            <person name="de Almeida L.G.P."/>
            <person name="Cunha O.L."/>
            <person name="Colabardini A.C."/>
            <person name="Lima B.A."/>
            <person name="Machado C.R."/>
            <person name="Soares C.M.A."/>
            <person name="de Menezes C.B.A."/>
            <person name="Bartolomeu D.C."/>
            <person name="Grisard E.C."/>
            <person name="Fantinatti-Garboggini F."/>
            <person name="Rodrigues-Luiz G.F."/>
            <person name="Wagner G."/>
            <person name="Goldman G.H."/>
            <person name="Fietto J.L.R."/>
            <person name="Ciapina L.P."/>
            <person name="Brocchi M."/>
            <person name="Elias M.C."/>
            <person name="Goldman M.H.S."/>
            <person name="Sagot M.-F."/>
            <person name="Pereira M."/>
            <person name="Stoco P.H."/>
            <person name="Teixeira S.M.R."/>
            <person name="de Mendonca-Neto R.P."/>
            <person name="Maciel T.E.F."/>
            <person name="Mendes T.A.O."/>
            <person name="Urmenyi T.P."/>
            <person name="Teixeira M.M.G."/>
            <person name="de Camargo E.F.P."/>
            <person name="de Sousa W."/>
            <person name="Schenkman S."/>
            <person name="de Vasconcelos A.T.R."/>
        </authorList>
    </citation>
    <scope>NUCLEOTIDE SEQUENCE</scope>
</reference>